<comment type="caution">
    <text evidence="1">The sequence shown here is derived from an EMBL/GenBank/DDBJ whole genome shotgun (WGS) entry which is preliminary data.</text>
</comment>
<dbReference type="Proteomes" id="UP000240535">
    <property type="component" value="Unassembled WGS sequence"/>
</dbReference>
<reference evidence="2" key="1">
    <citation type="submission" date="2017-10" db="EMBL/GenBank/DDBJ databases">
        <title>Campylobacter species from seals.</title>
        <authorList>
            <person name="Gilbert M.J."/>
            <person name="Zomer A.L."/>
            <person name="Timmerman A.J."/>
            <person name="Duim B."/>
            <person name="Wagenaar J.A."/>
        </authorList>
    </citation>
    <scope>NUCLEOTIDE SEQUENCE [LARGE SCALE GENOMIC DNA]</scope>
    <source>
        <strain evidence="2">17S00004-5</strain>
    </source>
</reference>
<accession>A0A2P8QYU3</accession>
<keyword evidence="2" id="KW-1185">Reference proteome</keyword>
<sequence>MVLYNILNLKVCSMKYLTPKDIGKKFEKSAREVNSVLNEISFIEKAKNIGWIVTKKGMENGGIQKKYLGNNYVCWESGILENQLFLKNIQPETDISDSEEIDFRKKFEAKYRTKSGHYVRSRAEAMIADWLYGEYLAFAYEKLVPIEEDIYCDFFIPIKKIYIEFWGMEEDDKYLKRKNKKLEIYKKYNLNLIEIDNNTINNLDDFLPKELLKFGVKF</sequence>
<proteinExistence type="predicted"/>
<dbReference type="OrthoDB" id="5298826at2"/>
<dbReference type="AlphaFoldDB" id="A0A2P8QYU3"/>
<name>A0A2P8QYU3_9BACT</name>
<organism evidence="1 2">
    <name type="scientific">Campylobacter blaseri</name>
    <dbReference type="NCBI Taxonomy" id="2042961"/>
    <lineage>
        <taxon>Bacteria</taxon>
        <taxon>Pseudomonadati</taxon>
        <taxon>Campylobacterota</taxon>
        <taxon>Epsilonproteobacteria</taxon>
        <taxon>Campylobacterales</taxon>
        <taxon>Campylobacteraceae</taxon>
        <taxon>Campylobacter</taxon>
    </lineage>
</organism>
<dbReference type="Gene3D" id="3.40.960.10">
    <property type="entry name" value="VSR Endonuclease"/>
    <property type="match status" value="1"/>
</dbReference>
<evidence type="ECO:0008006" key="3">
    <source>
        <dbReference type="Google" id="ProtNLM"/>
    </source>
</evidence>
<evidence type="ECO:0000313" key="1">
    <source>
        <dbReference type="EMBL" id="PSM51409.1"/>
    </source>
</evidence>
<evidence type="ECO:0000313" key="2">
    <source>
        <dbReference type="Proteomes" id="UP000240535"/>
    </source>
</evidence>
<protein>
    <recommendedName>
        <fullName evidence="3">Glycerol kinase</fullName>
    </recommendedName>
</protein>
<gene>
    <name evidence="1" type="ORF">CQ405_08450</name>
</gene>
<dbReference type="EMBL" id="PDHH01000008">
    <property type="protein sequence ID" value="PSM51409.1"/>
    <property type="molecule type" value="Genomic_DNA"/>
</dbReference>